<evidence type="ECO:0000313" key="1">
    <source>
        <dbReference type="EMBL" id="KAH7851759.1"/>
    </source>
</evidence>
<keyword evidence="2" id="KW-1185">Reference proteome</keyword>
<dbReference type="EMBL" id="CM037158">
    <property type="protein sequence ID" value="KAH7851759.1"/>
    <property type="molecule type" value="Genomic_DNA"/>
</dbReference>
<sequence length="229" mass="26229">MASECLQAGGGGHQRRWRTAWVGGGGIRRGGDLQHLGDEANAAVQNAVKEMNEELEQLVNEKGRLEDLSQNLIVKRKTTDELLEVRNQLIAYHRRHHLRWAVNQRAWKTYPVVTFAGLKQMGKIDPMPFQNACRVRFPPSEAGVKAFGLCSLWLERLQNPECYPFKILMLEGGNHQEFIDYDGKLLKNLKEKRGVEMYEAVTTALNEYNTAGRYAVFELWNFGLKRKAR</sequence>
<accession>A0ACB7YF29</accession>
<reference evidence="1 2" key="1">
    <citation type="journal article" date="2021" name="Hortic Res">
        <title>High-quality reference genome and annotation aids understanding of berry development for evergreen blueberry (Vaccinium darrowii).</title>
        <authorList>
            <person name="Yu J."/>
            <person name="Hulse-Kemp A.M."/>
            <person name="Babiker E."/>
            <person name="Staton M."/>
        </authorList>
    </citation>
    <scope>NUCLEOTIDE SEQUENCE [LARGE SCALE GENOMIC DNA]</scope>
    <source>
        <strain evidence="2">cv. NJ 8807/NJ 8810</strain>
        <tissue evidence="1">Young leaf</tissue>
    </source>
</reference>
<proteinExistence type="predicted"/>
<gene>
    <name evidence="1" type="ORF">Vadar_016209</name>
</gene>
<evidence type="ECO:0000313" key="2">
    <source>
        <dbReference type="Proteomes" id="UP000828048"/>
    </source>
</evidence>
<protein>
    <submittedName>
        <fullName evidence="1">Uncharacterized protein</fullName>
    </submittedName>
</protein>
<dbReference type="Proteomes" id="UP000828048">
    <property type="component" value="Chromosome 8"/>
</dbReference>
<organism evidence="1 2">
    <name type="scientific">Vaccinium darrowii</name>
    <dbReference type="NCBI Taxonomy" id="229202"/>
    <lineage>
        <taxon>Eukaryota</taxon>
        <taxon>Viridiplantae</taxon>
        <taxon>Streptophyta</taxon>
        <taxon>Embryophyta</taxon>
        <taxon>Tracheophyta</taxon>
        <taxon>Spermatophyta</taxon>
        <taxon>Magnoliopsida</taxon>
        <taxon>eudicotyledons</taxon>
        <taxon>Gunneridae</taxon>
        <taxon>Pentapetalae</taxon>
        <taxon>asterids</taxon>
        <taxon>Ericales</taxon>
        <taxon>Ericaceae</taxon>
        <taxon>Vaccinioideae</taxon>
        <taxon>Vaccinieae</taxon>
        <taxon>Vaccinium</taxon>
    </lineage>
</organism>
<name>A0ACB7YF29_9ERIC</name>
<comment type="caution">
    <text evidence="1">The sequence shown here is derived from an EMBL/GenBank/DDBJ whole genome shotgun (WGS) entry which is preliminary data.</text>
</comment>